<dbReference type="Proteomes" id="UP000887159">
    <property type="component" value="Unassembled WGS sequence"/>
</dbReference>
<dbReference type="EMBL" id="BMAU01021438">
    <property type="protein sequence ID" value="GFY36822.1"/>
    <property type="molecule type" value="Genomic_DNA"/>
</dbReference>
<evidence type="ECO:0000313" key="3">
    <source>
        <dbReference type="Proteomes" id="UP000887159"/>
    </source>
</evidence>
<sequence length="222" mass="25293">MVWYFLAIQVAVKIVLLLEVLSTSARKHLTDLRLSAPKDYFTVRELMTSPNDHEVLPEKVLKIEQCQRLSSKGNSSKARAKKVARFNETSPQAELRRLEQTESEAAHRAAETPEQSQARRRRRAEYLASQRAVETPEQSQARRLQHATYMASQRDTETIEAAESRKRAVAKRAQQRRLIFKKNTSPPGGATAYRFLHSSINCQVANLTLSPTFRYVSVESPL</sequence>
<accession>A0A8X6WLS8</accession>
<dbReference type="AlphaFoldDB" id="A0A8X6WLS8"/>
<organism evidence="2 3">
    <name type="scientific">Trichonephila clavipes</name>
    <name type="common">Golden silk orbweaver</name>
    <name type="synonym">Nephila clavipes</name>
    <dbReference type="NCBI Taxonomy" id="2585209"/>
    <lineage>
        <taxon>Eukaryota</taxon>
        <taxon>Metazoa</taxon>
        <taxon>Ecdysozoa</taxon>
        <taxon>Arthropoda</taxon>
        <taxon>Chelicerata</taxon>
        <taxon>Arachnida</taxon>
        <taxon>Araneae</taxon>
        <taxon>Araneomorphae</taxon>
        <taxon>Entelegynae</taxon>
        <taxon>Araneoidea</taxon>
        <taxon>Nephilidae</taxon>
        <taxon>Trichonephila</taxon>
    </lineage>
</organism>
<comment type="caution">
    <text evidence="2">The sequence shown here is derived from an EMBL/GenBank/DDBJ whole genome shotgun (WGS) entry which is preliminary data.</text>
</comment>
<feature type="compositionally biased region" description="Basic and acidic residues" evidence="1">
    <location>
        <begin position="94"/>
        <end position="111"/>
    </location>
</feature>
<feature type="region of interest" description="Disordered" evidence="1">
    <location>
        <begin position="71"/>
        <end position="122"/>
    </location>
</feature>
<reference evidence="2" key="1">
    <citation type="submission" date="2020-08" db="EMBL/GenBank/DDBJ databases">
        <title>Multicomponent nature underlies the extraordinary mechanical properties of spider dragline silk.</title>
        <authorList>
            <person name="Kono N."/>
            <person name="Nakamura H."/>
            <person name="Mori M."/>
            <person name="Yoshida Y."/>
            <person name="Ohtoshi R."/>
            <person name="Malay A.D."/>
            <person name="Moran D.A.P."/>
            <person name="Tomita M."/>
            <person name="Numata K."/>
            <person name="Arakawa K."/>
        </authorList>
    </citation>
    <scope>NUCLEOTIDE SEQUENCE</scope>
</reference>
<name>A0A8X6WLS8_TRICX</name>
<keyword evidence="3" id="KW-1185">Reference proteome</keyword>
<evidence type="ECO:0000313" key="2">
    <source>
        <dbReference type="EMBL" id="GFY36822.1"/>
    </source>
</evidence>
<evidence type="ECO:0000256" key="1">
    <source>
        <dbReference type="SAM" id="MobiDB-lite"/>
    </source>
</evidence>
<gene>
    <name evidence="2" type="ORF">TNCV_2567841</name>
</gene>
<protein>
    <submittedName>
        <fullName evidence="2">Uncharacterized protein</fullName>
    </submittedName>
</protein>
<proteinExistence type="predicted"/>